<feature type="compositionally biased region" description="Low complexity" evidence="1">
    <location>
        <begin position="388"/>
        <end position="426"/>
    </location>
</feature>
<proteinExistence type="predicted"/>
<feature type="compositionally biased region" description="Gly residues" evidence="1">
    <location>
        <begin position="364"/>
        <end position="387"/>
    </location>
</feature>
<accession>A0A4V1ISF9</accession>
<feature type="compositionally biased region" description="Low complexity" evidence="1">
    <location>
        <begin position="432"/>
        <end position="443"/>
    </location>
</feature>
<evidence type="ECO:0000313" key="3">
    <source>
        <dbReference type="Proteomes" id="UP000269721"/>
    </source>
</evidence>
<evidence type="ECO:0000256" key="1">
    <source>
        <dbReference type="SAM" id="MobiDB-lite"/>
    </source>
</evidence>
<dbReference type="Proteomes" id="UP000269721">
    <property type="component" value="Unassembled WGS sequence"/>
</dbReference>
<dbReference type="OrthoDB" id="2144677at2759"/>
<dbReference type="EMBL" id="KZ994251">
    <property type="protein sequence ID" value="RKO93417.1"/>
    <property type="molecule type" value="Genomic_DNA"/>
</dbReference>
<organism evidence="2 3">
    <name type="scientific">Blyttiomyces helicus</name>
    <dbReference type="NCBI Taxonomy" id="388810"/>
    <lineage>
        <taxon>Eukaryota</taxon>
        <taxon>Fungi</taxon>
        <taxon>Fungi incertae sedis</taxon>
        <taxon>Chytridiomycota</taxon>
        <taxon>Chytridiomycota incertae sedis</taxon>
        <taxon>Chytridiomycetes</taxon>
        <taxon>Chytridiomycetes incertae sedis</taxon>
        <taxon>Blyttiomyces</taxon>
    </lineage>
</organism>
<sequence length="574" mass="57267">MSWVFGKVQWAAVRSRTTLASSRLLRVGCFSASPLVVRSAGNCFNWAAQRPRRAPRSVIISRDATPELLVLSLFLPPHLLPPPPFFDVSFHYQPAQHLHMKSFFLLPMATAALAAPLTFLRPGPTDIVTTSAPVPLFATVANPSAEFNFCGVFDAASNKAVGTCSAAAFNVGDLANGRVVATMPAVAGSAFVAIGTARAGCATLSCASGVSKTQVFQIISKVSTSSVNVPLSSAANDPQGFGLSLTLPPQVALGQMIPIQAATDRRFDEATELNECTIQAAGTAGGATGIPCVLPPGSADHIKVADLRAGRVMVDTSKVGKGQFVTVFSVSSAGCVADTDCFSNTVKSNAFSVVSSGAVSSGSGSNGSGSGSGSTGSGSSGSTGSGSTGSSSGSPSSGSTGSSSTVSGSGSTSSGSTGSGSTSSGSTGSGNSGPASPTVTDTFPPVPPAPTPAAPTVTVTFFPVPPVATQVQQPVPATIAVDPTTIVPAPQPSTPPIPSAAPYPISSPAPYPMSSATPYPTVAAMPTMSTTIGTSASTTPTAGISVQSAAHGAMWPRSAWIVASSFLACVWLLG</sequence>
<reference evidence="3" key="1">
    <citation type="journal article" date="2018" name="Nat. Microbiol.">
        <title>Leveraging single-cell genomics to expand the fungal tree of life.</title>
        <authorList>
            <person name="Ahrendt S.R."/>
            <person name="Quandt C.A."/>
            <person name="Ciobanu D."/>
            <person name="Clum A."/>
            <person name="Salamov A."/>
            <person name="Andreopoulos B."/>
            <person name="Cheng J.F."/>
            <person name="Woyke T."/>
            <person name="Pelin A."/>
            <person name="Henrissat B."/>
            <person name="Reynolds N.K."/>
            <person name="Benny G.L."/>
            <person name="Smith M.E."/>
            <person name="James T.Y."/>
            <person name="Grigoriev I.V."/>
        </authorList>
    </citation>
    <scope>NUCLEOTIDE SEQUENCE [LARGE SCALE GENOMIC DNA]</scope>
</reference>
<keyword evidence="3" id="KW-1185">Reference proteome</keyword>
<gene>
    <name evidence="2" type="ORF">BDK51DRAFT_37223</name>
</gene>
<feature type="region of interest" description="Disordered" evidence="1">
    <location>
        <begin position="356"/>
        <end position="451"/>
    </location>
</feature>
<dbReference type="AlphaFoldDB" id="A0A4V1ISF9"/>
<evidence type="ECO:0000313" key="2">
    <source>
        <dbReference type="EMBL" id="RKO93417.1"/>
    </source>
</evidence>
<name>A0A4V1ISF9_9FUNG</name>
<protein>
    <submittedName>
        <fullName evidence="2">Uncharacterized protein</fullName>
    </submittedName>
</protein>